<sequence length="208" mass="21995">MTTVEKAARTVVARLDGLAPRGGRLMVALAGAPGAGKSTLAEAVVAALGPQAALMPMDGFHLDDSVLRRKGLLPRKGAPQTFDAGGFTATLGRVAAGEHVYVPVFDRSREIAIAGVQEIGPEVSVVVVEGNYLCLAEAPWTALAPLWDLSVFLDVPVPELERRLLQRWAGFGYSPAQAREKAEGNDIPNARRVAPGRGPVDLVLPWSD</sequence>
<dbReference type="GO" id="GO:0016787">
    <property type="term" value="F:hydrolase activity"/>
    <property type="evidence" value="ECO:0007669"/>
    <property type="project" value="UniProtKB-KW"/>
</dbReference>
<gene>
    <name evidence="1" type="ORF">ABFB10_13755</name>
</gene>
<keyword evidence="2" id="KW-1185">Reference proteome</keyword>
<organism evidence="1 2">
    <name type="scientific">Ponticoccus litoralis</name>
    <dbReference type="NCBI Taxonomy" id="422297"/>
    <lineage>
        <taxon>Bacteria</taxon>
        <taxon>Pseudomonadati</taxon>
        <taxon>Pseudomonadota</taxon>
        <taxon>Alphaproteobacteria</taxon>
        <taxon>Rhodobacterales</taxon>
        <taxon>Roseobacteraceae</taxon>
        <taxon>Ponticoccus</taxon>
    </lineage>
</organism>
<dbReference type="EMBL" id="JBDNCH010000002">
    <property type="protein sequence ID" value="MEN9061918.1"/>
    <property type="molecule type" value="Genomic_DNA"/>
</dbReference>
<dbReference type="Proteomes" id="UP001428774">
    <property type="component" value="Unassembled WGS sequence"/>
</dbReference>
<proteinExistence type="predicted"/>
<dbReference type="AlphaFoldDB" id="A0AAW9SM22"/>
<dbReference type="PANTHER" id="PTHR10285">
    <property type="entry name" value="URIDINE KINASE"/>
    <property type="match status" value="1"/>
</dbReference>
<protein>
    <submittedName>
        <fullName evidence="1">Nucleoside triphosphate hydrolase</fullName>
    </submittedName>
</protein>
<name>A0AAW9SM22_9RHOB</name>
<dbReference type="Gene3D" id="3.40.50.300">
    <property type="entry name" value="P-loop containing nucleotide triphosphate hydrolases"/>
    <property type="match status" value="1"/>
</dbReference>
<keyword evidence="1" id="KW-0378">Hydrolase</keyword>
<dbReference type="InterPro" id="IPR027417">
    <property type="entry name" value="P-loop_NTPase"/>
</dbReference>
<dbReference type="SUPFAM" id="SSF52540">
    <property type="entry name" value="P-loop containing nucleoside triphosphate hydrolases"/>
    <property type="match status" value="1"/>
</dbReference>
<reference evidence="1 2" key="1">
    <citation type="submission" date="2024-05" db="EMBL/GenBank/DDBJ databases">
        <title>Genome sequence of Ponticoccus litoralis KCCM 90028.</title>
        <authorList>
            <person name="Kim J.M."/>
            <person name="Lee J.K."/>
            <person name="Choi B.J."/>
            <person name="Bayburt H."/>
            <person name="Baek J.H."/>
            <person name="Jeon C.O."/>
        </authorList>
    </citation>
    <scope>NUCLEOTIDE SEQUENCE [LARGE SCALE GENOMIC DNA]</scope>
    <source>
        <strain evidence="1 2">KCCM 90028</strain>
    </source>
</reference>
<evidence type="ECO:0000313" key="1">
    <source>
        <dbReference type="EMBL" id="MEN9061918.1"/>
    </source>
</evidence>
<accession>A0AAW9SM22</accession>
<evidence type="ECO:0000313" key="2">
    <source>
        <dbReference type="Proteomes" id="UP001428774"/>
    </source>
</evidence>
<dbReference type="RefSeq" id="WP_347166946.1">
    <property type="nucleotide sequence ID" value="NZ_JBDNCH010000002.1"/>
</dbReference>
<comment type="caution">
    <text evidence="1">The sequence shown here is derived from an EMBL/GenBank/DDBJ whole genome shotgun (WGS) entry which is preliminary data.</text>
</comment>